<comment type="caution">
    <text evidence="7">The sequence shown here is derived from an EMBL/GenBank/DDBJ whole genome shotgun (WGS) entry which is preliminary data.</text>
</comment>
<name>A0A917PBJ7_9MICO</name>
<dbReference type="RefSeq" id="WP_188741785.1">
    <property type="nucleotide sequence ID" value="NZ_BAABFW010000041.1"/>
</dbReference>
<reference evidence="7" key="1">
    <citation type="journal article" date="2014" name="Int. J. Syst. Evol. Microbiol.">
        <title>Complete genome sequence of Corynebacterium casei LMG S-19264T (=DSM 44701T), isolated from a smear-ripened cheese.</title>
        <authorList>
            <consortium name="US DOE Joint Genome Institute (JGI-PGF)"/>
            <person name="Walter F."/>
            <person name="Albersmeier A."/>
            <person name="Kalinowski J."/>
            <person name="Ruckert C."/>
        </authorList>
    </citation>
    <scope>NUCLEOTIDE SEQUENCE</scope>
    <source>
        <strain evidence="7">CGMCC 1.8984</strain>
    </source>
</reference>
<evidence type="ECO:0000256" key="6">
    <source>
        <dbReference type="SAM" id="Phobius"/>
    </source>
</evidence>
<evidence type="ECO:0000256" key="1">
    <source>
        <dbReference type="ARBA" id="ARBA00004651"/>
    </source>
</evidence>
<proteinExistence type="predicted"/>
<evidence type="ECO:0000313" key="8">
    <source>
        <dbReference type="Proteomes" id="UP000636956"/>
    </source>
</evidence>
<keyword evidence="8" id="KW-1185">Reference proteome</keyword>
<evidence type="ECO:0000256" key="3">
    <source>
        <dbReference type="ARBA" id="ARBA00022692"/>
    </source>
</evidence>
<dbReference type="InterPro" id="IPR022791">
    <property type="entry name" value="L-PG_synthase/AglD"/>
</dbReference>
<comment type="subcellular location">
    <subcellularLocation>
        <location evidence="1">Cell membrane</location>
        <topology evidence="1">Multi-pass membrane protein</topology>
    </subcellularLocation>
</comment>
<reference evidence="7" key="2">
    <citation type="submission" date="2020-09" db="EMBL/GenBank/DDBJ databases">
        <authorList>
            <person name="Sun Q."/>
            <person name="Zhou Y."/>
        </authorList>
    </citation>
    <scope>NUCLEOTIDE SEQUENCE</scope>
    <source>
        <strain evidence="7">CGMCC 1.8984</strain>
    </source>
</reference>
<dbReference type="AlphaFoldDB" id="A0A917PBJ7"/>
<dbReference type="EMBL" id="BMMD01000001">
    <property type="protein sequence ID" value="GGJ69789.1"/>
    <property type="molecule type" value="Genomic_DNA"/>
</dbReference>
<dbReference type="GO" id="GO:0005886">
    <property type="term" value="C:plasma membrane"/>
    <property type="evidence" value="ECO:0007669"/>
    <property type="project" value="UniProtKB-SubCell"/>
</dbReference>
<dbReference type="PANTHER" id="PTHR40277">
    <property type="entry name" value="BLL5419 PROTEIN"/>
    <property type="match status" value="1"/>
</dbReference>
<evidence type="ECO:0008006" key="9">
    <source>
        <dbReference type="Google" id="ProtNLM"/>
    </source>
</evidence>
<keyword evidence="2" id="KW-1003">Cell membrane</keyword>
<feature type="transmembrane region" description="Helical" evidence="6">
    <location>
        <begin position="20"/>
        <end position="40"/>
    </location>
</feature>
<evidence type="ECO:0000256" key="5">
    <source>
        <dbReference type="ARBA" id="ARBA00023136"/>
    </source>
</evidence>
<keyword evidence="4 6" id="KW-1133">Transmembrane helix</keyword>
<feature type="transmembrane region" description="Helical" evidence="6">
    <location>
        <begin position="52"/>
        <end position="71"/>
    </location>
</feature>
<evidence type="ECO:0000256" key="2">
    <source>
        <dbReference type="ARBA" id="ARBA00022475"/>
    </source>
</evidence>
<feature type="transmembrane region" description="Helical" evidence="6">
    <location>
        <begin position="206"/>
        <end position="234"/>
    </location>
</feature>
<keyword evidence="3 6" id="KW-0812">Transmembrane</keyword>
<feature type="transmembrane region" description="Helical" evidence="6">
    <location>
        <begin position="282"/>
        <end position="306"/>
    </location>
</feature>
<keyword evidence="5 6" id="KW-0472">Membrane</keyword>
<sequence>MSASSYARVRAVVSSTWFRVAARSLVGVGLLIAVVGQVGSGPFLRGLSSIDLRAVAAALALSAAATVAAAWRWSVIAERLGVGLRLPDAIGRHYRSQLLNTVLPGGVVGDVERAVTRGRDTGNVPQAARAVVIERTMGQVVQFALAVVILAWFGSEFEGVLLAALGIGLTVLVLAALAAVAASVRVQRVLRRELDELSAGVGSPGAFVRVVAASIVVVGCHVATLGVAVAAVGASVPPFRLAALALVVLLAGSIPLNIGGWGPREGVAGWTFAVAGLGASTGVAASALFGVLAMIGVVPGLVLAVTGRCSPRSKLRTSTCRPCRRR</sequence>
<feature type="transmembrane region" description="Helical" evidence="6">
    <location>
        <begin position="160"/>
        <end position="186"/>
    </location>
</feature>
<evidence type="ECO:0000313" key="7">
    <source>
        <dbReference type="EMBL" id="GGJ69789.1"/>
    </source>
</evidence>
<dbReference type="Proteomes" id="UP000636956">
    <property type="component" value="Unassembled WGS sequence"/>
</dbReference>
<organism evidence="7 8">
    <name type="scientific">Agromyces bauzanensis</name>
    <dbReference type="NCBI Taxonomy" id="1308924"/>
    <lineage>
        <taxon>Bacteria</taxon>
        <taxon>Bacillati</taxon>
        <taxon>Actinomycetota</taxon>
        <taxon>Actinomycetes</taxon>
        <taxon>Micrococcales</taxon>
        <taxon>Microbacteriaceae</taxon>
        <taxon>Agromyces</taxon>
    </lineage>
</organism>
<feature type="transmembrane region" description="Helical" evidence="6">
    <location>
        <begin position="136"/>
        <end position="153"/>
    </location>
</feature>
<feature type="transmembrane region" description="Helical" evidence="6">
    <location>
        <begin position="241"/>
        <end position="262"/>
    </location>
</feature>
<dbReference type="Pfam" id="PF03706">
    <property type="entry name" value="LPG_synthase_TM"/>
    <property type="match status" value="1"/>
</dbReference>
<accession>A0A917PBJ7</accession>
<gene>
    <name evidence="7" type="ORF">GCM10011372_04560</name>
</gene>
<dbReference type="PANTHER" id="PTHR40277:SF1">
    <property type="entry name" value="BLL5419 PROTEIN"/>
    <property type="match status" value="1"/>
</dbReference>
<protein>
    <recommendedName>
        <fullName evidence="9">Flippase-like domain-containing protein</fullName>
    </recommendedName>
</protein>
<evidence type="ECO:0000256" key="4">
    <source>
        <dbReference type="ARBA" id="ARBA00022989"/>
    </source>
</evidence>